<keyword evidence="8" id="KW-1185">Reference proteome</keyword>
<dbReference type="Gene3D" id="3.40.710.10">
    <property type="entry name" value="DD-peptidase/beta-lactamase superfamily"/>
    <property type="match status" value="1"/>
</dbReference>
<keyword evidence="2" id="KW-0378">Hydrolase</keyword>
<reference evidence="7 8" key="1">
    <citation type="submission" date="2017-09" db="EMBL/GenBank/DDBJ databases">
        <title>The Catabolism of 3,6-Dichlorosalicylic acid is Initiated by the Cytochrome P450 Monooxygenase DsmABC in Rhizorhabdus dicambivorans Ndbn-20.</title>
        <authorList>
            <person name="Na L."/>
        </authorList>
    </citation>
    <scope>NUCLEOTIDE SEQUENCE [LARGE SCALE GENOMIC DNA]</scope>
    <source>
        <strain evidence="7 8">Ndbn-20m</strain>
    </source>
</reference>
<dbReference type="Gene3D" id="3.30.450.330">
    <property type="match status" value="1"/>
</dbReference>
<dbReference type="GO" id="GO:0071555">
    <property type="term" value="P:cell wall organization"/>
    <property type="evidence" value="ECO:0007669"/>
    <property type="project" value="TreeGrafter"/>
</dbReference>
<evidence type="ECO:0000256" key="1">
    <source>
        <dbReference type="ARBA" id="ARBA00004370"/>
    </source>
</evidence>
<feature type="transmembrane region" description="Helical" evidence="4">
    <location>
        <begin position="30"/>
        <end position="53"/>
    </location>
</feature>
<evidence type="ECO:0000256" key="4">
    <source>
        <dbReference type="SAM" id="Phobius"/>
    </source>
</evidence>
<dbReference type="Pfam" id="PF03717">
    <property type="entry name" value="PBP_dimer"/>
    <property type="match status" value="1"/>
</dbReference>
<gene>
    <name evidence="7" type="ORF">COO09_02985</name>
</gene>
<dbReference type="InterPro" id="IPR001460">
    <property type="entry name" value="PCN-bd_Tpept"/>
</dbReference>
<dbReference type="PANTHER" id="PTHR30627:SF1">
    <property type="entry name" value="PEPTIDOGLYCAN D,D-TRANSPEPTIDASE FTSI"/>
    <property type="match status" value="1"/>
</dbReference>
<dbReference type="GO" id="GO:0008658">
    <property type="term" value="F:penicillin binding"/>
    <property type="evidence" value="ECO:0007669"/>
    <property type="project" value="InterPro"/>
</dbReference>
<dbReference type="KEGG" id="rdi:CMV14_21165"/>
<keyword evidence="2" id="KW-0645">Protease</keyword>
<keyword evidence="4" id="KW-1133">Transmembrane helix</keyword>
<evidence type="ECO:0000259" key="5">
    <source>
        <dbReference type="Pfam" id="PF00905"/>
    </source>
</evidence>
<accession>A0A2A4FZL7</accession>
<feature type="domain" description="Penicillin-binding protein transpeptidase" evidence="5">
    <location>
        <begin position="231"/>
        <end position="527"/>
    </location>
</feature>
<dbReference type="Proteomes" id="UP000218934">
    <property type="component" value="Unassembled WGS sequence"/>
</dbReference>
<dbReference type="SUPFAM" id="SSF56519">
    <property type="entry name" value="Penicillin binding protein dimerisation domain"/>
    <property type="match status" value="1"/>
</dbReference>
<feature type="domain" description="Penicillin-binding protein dimerisation" evidence="6">
    <location>
        <begin position="66"/>
        <end position="175"/>
    </location>
</feature>
<evidence type="ECO:0000313" key="7">
    <source>
        <dbReference type="EMBL" id="PCE43902.1"/>
    </source>
</evidence>
<keyword evidence="3 4" id="KW-0472">Membrane</keyword>
<comment type="subcellular location">
    <subcellularLocation>
        <location evidence="1">Membrane</location>
    </subcellularLocation>
</comment>
<organism evidence="7 8">
    <name type="scientific">Rhizorhabdus dicambivorans</name>
    <dbReference type="NCBI Taxonomy" id="1850238"/>
    <lineage>
        <taxon>Bacteria</taxon>
        <taxon>Pseudomonadati</taxon>
        <taxon>Pseudomonadota</taxon>
        <taxon>Alphaproteobacteria</taxon>
        <taxon>Sphingomonadales</taxon>
        <taxon>Sphingomonadaceae</taxon>
        <taxon>Rhizorhabdus</taxon>
    </lineage>
</organism>
<evidence type="ECO:0000256" key="3">
    <source>
        <dbReference type="ARBA" id="ARBA00023136"/>
    </source>
</evidence>
<protein>
    <submittedName>
        <fullName evidence="7">Penicillin-binding protein 2</fullName>
    </submittedName>
</protein>
<comment type="caution">
    <text evidence="7">The sequence shown here is derived from an EMBL/GenBank/DDBJ whole genome shotgun (WGS) entry which is preliminary data.</text>
</comment>
<dbReference type="AlphaFoldDB" id="A0A2A4FZL7"/>
<proteinExistence type="predicted"/>
<keyword evidence="2" id="KW-0121">Carboxypeptidase</keyword>
<dbReference type="InterPro" id="IPR050515">
    <property type="entry name" value="Beta-lactam/transpept"/>
</dbReference>
<dbReference type="GO" id="GO:0004180">
    <property type="term" value="F:carboxypeptidase activity"/>
    <property type="evidence" value="ECO:0007669"/>
    <property type="project" value="UniProtKB-KW"/>
</dbReference>
<dbReference type="EMBL" id="NWUF01000002">
    <property type="protein sequence ID" value="PCE43902.1"/>
    <property type="molecule type" value="Genomic_DNA"/>
</dbReference>
<sequence>MNAPATGLAPSRERAIARINEGVGIAHYRLMVLMLLFGLMVGVIGIRLLYLALFNAPDRTPQVSLTVPRADITDRNGIVLAGNIKGISLAVRPPRVIGDKERLAVELARLFPTRPVDYYRAVLNGKRKFVYLERGATPAKIHAVRLLGEPAIEEVPEPKRFYPQGTMASQAIGYMDIGGVPVSGMEAYLDKRLTSAANGGKPVAMSIDVRVQAAVESALAAQVIKHSAVGGAGVVLDVHTGEILAMASLPVFNSNAPGLVPVGTDPLRPDARYNRAISSVYELGSTFKMITFANAIENGVITDFGKRYDATAPLQVGRFKIKDDHPENRWMSIPDIMIHSSNIGTARIADELGEARTAAFFRKLGFDRPVDLELGARGKPLWPGFWARTTTMTAAYGHGIAVSQLHLANAYAALVNGGIMRPATMLKRSPGAVPAGQRVISEATSHRIRQLMRLVVTHGTGKTGNVPGLRIGGKTGTAEKNLNGRYIHNSLVTTFAGAFPMDAPRYVVVVTMDEPQGIKETYGFRTAAWTALPAVKNIIARIGPMLGVIPDTSKDIDISDLRPYIYEEQLAAKDREKKESAIHAID</sequence>
<dbReference type="InterPro" id="IPR012338">
    <property type="entry name" value="Beta-lactam/transpept-like"/>
</dbReference>
<dbReference type="Gene3D" id="3.90.1310.10">
    <property type="entry name" value="Penicillin-binding protein 2a (Domain 2)"/>
    <property type="match status" value="1"/>
</dbReference>
<dbReference type="InterPro" id="IPR036138">
    <property type="entry name" value="PBP_dimer_sf"/>
</dbReference>
<evidence type="ECO:0000313" key="8">
    <source>
        <dbReference type="Proteomes" id="UP000218934"/>
    </source>
</evidence>
<evidence type="ECO:0000259" key="6">
    <source>
        <dbReference type="Pfam" id="PF03717"/>
    </source>
</evidence>
<evidence type="ECO:0000256" key="2">
    <source>
        <dbReference type="ARBA" id="ARBA00022645"/>
    </source>
</evidence>
<keyword evidence="4" id="KW-0812">Transmembrane</keyword>
<dbReference type="SUPFAM" id="SSF56601">
    <property type="entry name" value="beta-lactamase/transpeptidase-like"/>
    <property type="match status" value="1"/>
</dbReference>
<dbReference type="InterPro" id="IPR005311">
    <property type="entry name" value="PBP_dimer"/>
</dbReference>
<dbReference type="PANTHER" id="PTHR30627">
    <property type="entry name" value="PEPTIDOGLYCAN D,D-TRANSPEPTIDASE"/>
    <property type="match status" value="1"/>
</dbReference>
<name>A0A2A4FZL7_9SPHN</name>
<dbReference type="RefSeq" id="WP_066961619.1">
    <property type="nucleotide sequence ID" value="NZ_CP023449.1"/>
</dbReference>
<dbReference type="Pfam" id="PF00905">
    <property type="entry name" value="Transpeptidase"/>
    <property type="match status" value="1"/>
</dbReference>
<dbReference type="OrthoDB" id="9789078at2"/>
<dbReference type="GO" id="GO:0005886">
    <property type="term" value="C:plasma membrane"/>
    <property type="evidence" value="ECO:0007669"/>
    <property type="project" value="TreeGrafter"/>
</dbReference>